<dbReference type="GO" id="GO:0006935">
    <property type="term" value="P:chemotaxis"/>
    <property type="evidence" value="ECO:0007669"/>
    <property type="project" value="InterPro"/>
</dbReference>
<dbReference type="EMBL" id="CYHE01000005">
    <property type="protein sequence ID" value="CUA96280.1"/>
    <property type="molecule type" value="Genomic_DNA"/>
</dbReference>
<dbReference type="GO" id="GO:0004888">
    <property type="term" value="F:transmembrane signaling receptor activity"/>
    <property type="evidence" value="ECO:0007669"/>
    <property type="project" value="InterPro"/>
</dbReference>
<dbReference type="SMART" id="SM00283">
    <property type="entry name" value="MA"/>
    <property type="match status" value="1"/>
</dbReference>
<comment type="similarity">
    <text evidence="2">Belongs to the methyl-accepting chemotaxis (MCP) protein family.</text>
</comment>
<dbReference type="InterPro" id="IPR009875">
    <property type="entry name" value="PilZ_domain"/>
</dbReference>
<dbReference type="Gene3D" id="2.40.10.220">
    <property type="entry name" value="predicted glycosyltransferase like domains"/>
    <property type="match status" value="1"/>
</dbReference>
<dbReference type="Pfam" id="PF00015">
    <property type="entry name" value="MCPsignal"/>
    <property type="match status" value="1"/>
</dbReference>
<evidence type="ECO:0000256" key="3">
    <source>
        <dbReference type="PROSITE-ProRule" id="PRU00284"/>
    </source>
</evidence>
<dbReference type="Proteomes" id="UP000183900">
    <property type="component" value="Unassembled WGS sequence"/>
</dbReference>
<keyword evidence="7" id="KW-1185">Reference proteome</keyword>
<dbReference type="GO" id="GO:0007165">
    <property type="term" value="P:signal transduction"/>
    <property type="evidence" value="ECO:0007669"/>
    <property type="project" value="UniProtKB-KW"/>
</dbReference>
<dbReference type="OrthoDB" id="2489132at2"/>
<keyword evidence="1 3" id="KW-0807">Transducer</keyword>
<dbReference type="RefSeq" id="WP_055455614.1">
    <property type="nucleotide sequence ID" value="NZ_CYHE01000005.1"/>
</dbReference>
<feature type="compositionally biased region" description="Low complexity" evidence="4">
    <location>
        <begin position="1"/>
        <end position="12"/>
    </location>
</feature>
<evidence type="ECO:0000256" key="4">
    <source>
        <dbReference type="SAM" id="MobiDB-lite"/>
    </source>
</evidence>
<evidence type="ECO:0000256" key="1">
    <source>
        <dbReference type="ARBA" id="ARBA00023224"/>
    </source>
</evidence>
<dbReference type="GO" id="GO:0016020">
    <property type="term" value="C:membrane"/>
    <property type="evidence" value="ECO:0007669"/>
    <property type="project" value="InterPro"/>
</dbReference>
<dbReference type="InterPro" id="IPR004089">
    <property type="entry name" value="MCPsignal_dom"/>
</dbReference>
<evidence type="ECO:0000313" key="7">
    <source>
        <dbReference type="Proteomes" id="UP000183900"/>
    </source>
</evidence>
<organism evidence="6 7">
    <name type="scientific">Pannonibacter indicus</name>
    <dbReference type="NCBI Taxonomy" id="466044"/>
    <lineage>
        <taxon>Bacteria</taxon>
        <taxon>Pseudomonadati</taxon>
        <taxon>Pseudomonadota</taxon>
        <taxon>Alphaproteobacteria</taxon>
        <taxon>Hyphomicrobiales</taxon>
        <taxon>Stappiaceae</taxon>
        <taxon>Pannonibacter</taxon>
    </lineage>
</organism>
<gene>
    <name evidence="6" type="ORF">Ga0061067_10597</name>
</gene>
<evidence type="ECO:0000259" key="5">
    <source>
        <dbReference type="PROSITE" id="PS50111"/>
    </source>
</evidence>
<sequence>MRPNFSSSLFSKPPKPEASDAFAQKTQVDALKDTQEEREDAARRIGNAIDMIETDLRRATAQVSAETDDLRNLLSSQQDTLKEIRMDALNLQSEAEQATGTMSELAASIEELAGSSGQIGALVERSGQLAQDATGAATEANSGVLELTAAILDIANVVRLISGIAKQTNLLALNATIEAARAGDAGRGFAVVASEVKALSVETQKATEEIVSKIERLQASADLSTTSVSRIIDAVAELRPSFAEVENAIREQVATTSDISQRANQTAAFIDEVGKRISTINNSVSRAEESGASVYGAVGKMAASVSALGPRFTMMLRQSPAGDRRVEDRLPCRINGTLAVAGHTAAVEARDISHAGVLLKPGSDAQITAPASARLLLDGVGQIDLRIVNRSDNGLHCQFSRMDDMTGAALDKLIHGIQTKNATSVRRAQEGAARISEAMHKLIETGRLTRDALFDTDYKIIQGTNPVQYSNRALAQLEQILPQIQDAILAQDAAMIFCVAIDRNGYLPVHNKAYSHPQRPDDPVWNAANCRNKRIFDDRAGLSAARNTRPVLVQSYARDMGNGNVVWLQEVDAPITVCGIHWGGFRTAYKL</sequence>
<dbReference type="Pfam" id="PF07238">
    <property type="entry name" value="PilZ"/>
    <property type="match status" value="1"/>
</dbReference>
<dbReference type="SUPFAM" id="SSF58104">
    <property type="entry name" value="Methyl-accepting chemotaxis protein (MCP) signaling domain"/>
    <property type="match status" value="1"/>
</dbReference>
<protein>
    <submittedName>
        <fullName evidence="6">Methyl-accepting chemotaxis protein</fullName>
    </submittedName>
</protein>
<dbReference type="PROSITE" id="PS50111">
    <property type="entry name" value="CHEMOTAXIS_TRANSDUC_2"/>
    <property type="match status" value="1"/>
</dbReference>
<dbReference type="InterPro" id="IPR004090">
    <property type="entry name" value="Chemotax_Me-accpt_rcpt"/>
</dbReference>
<accession>A0A0K6HZH6</accession>
<reference evidence="7" key="1">
    <citation type="submission" date="2015-08" db="EMBL/GenBank/DDBJ databases">
        <authorList>
            <person name="Varghese N."/>
        </authorList>
    </citation>
    <scope>NUCLEOTIDE SEQUENCE [LARGE SCALE GENOMIC DNA]</scope>
    <source>
        <strain evidence="7">DSM 23407</strain>
    </source>
</reference>
<dbReference type="PANTHER" id="PTHR32089:SF112">
    <property type="entry name" value="LYSOZYME-LIKE PROTEIN-RELATED"/>
    <property type="match status" value="1"/>
</dbReference>
<dbReference type="PANTHER" id="PTHR32089">
    <property type="entry name" value="METHYL-ACCEPTING CHEMOTAXIS PROTEIN MCPB"/>
    <property type="match status" value="1"/>
</dbReference>
<name>A0A0K6HZH6_9HYPH</name>
<dbReference type="AlphaFoldDB" id="A0A0K6HZH6"/>
<dbReference type="Gene3D" id="1.10.287.950">
    <property type="entry name" value="Methyl-accepting chemotaxis protein"/>
    <property type="match status" value="1"/>
</dbReference>
<dbReference type="SUPFAM" id="SSF141371">
    <property type="entry name" value="PilZ domain-like"/>
    <property type="match status" value="1"/>
</dbReference>
<dbReference type="GO" id="GO:0035438">
    <property type="term" value="F:cyclic-di-GMP binding"/>
    <property type="evidence" value="ECO:0007669"/>
    <property type="project" value="InterPro"/>
</dbReference>
<evidence type="ECO:0000313" key="6">
    <source>
        <dbReference type="EMBL" id="CUA96280.1"/>
    </source>
</evidence>
<evidence type="ECO:0000256" key="2">
    <source>
        <dbReference type="ARBA" id="ARBA00029447"/>
    </source>
</evidence>
<proteinExistence type="inferred from homology"/>
<feature type="domain" description="Methyl-accepting transducer" evidence="5">
    <location>
        <begin position="66"/>
        <end position="292"/>
    </location>
</feature>
<feature type="region of interest" description="Disordered" evidence="4">
    <location>
        <begin position="1"/>
        <end position="22"/>
    </location>
</feature>
<dbReference type="PRINTS" id="PR00260">
    <property type="entry name" value="CHEMTRNSDUCR"/>
</dbReference>